<keyword evidence="5 7" id="KW-1133">Transmembrane helix</keyword>
<evidence type="ECO:0000256" key="5">
    <source>
        <dbReference type="ARBA" id="ARBA00022989"/>
    </source>
</evidence>
<dbReference type="SUPFAM" id="SSF161098">
    <property type="entry name" value="MetI-like"/>
    <property type="match status" value="1"/>
</dbReference>
<feature type="transmembrane region" description="Helical" evidence="7">
    <location>
        <begin position="182"/>
        <end position="205"/>
    </location>
</feature>
<dbReference type="Gene3D" id="1.10.3720.10">
    <property type="entry name" value="MetI-like"/>
    <property type="match status" value="1"/>
</dbReference>
<dbReference type="InterPro" id="IPR000515">
    <property type="entry name" value="MetI-like"/>
</dbReference>
<dbReference type="PANTHER" id="PTHR43744">
    <property type="entry name" value="ABC TRANSPORTER PERMEASE PROTEIN MG189-RELATED-RELATED"/>
    <property type="match status" value="1"/>
</dbReference>
<dbReference type="PANTHER" id="PTHR43744:SF9">
    <property type="entry name" value="POLYGALACTURONAN_RHAMNOGALACTURONAN TRANSPORT SYSTEM PERMEASE PROTEIN YTCP"/>
    <property type="match status" value="1"/>
</dbReference>
<keyword evidence="6 7" id="KW-0472">Membrane</keyword>
<keyword evidence="3" id="KW-1003">Cell membrane</keyword>
<evidence type="ECO:0000256" key="2">
    <source>
        <dbReference type="ARBA" id="ARBA00022448"/>
    </source>
</evidence>
<feature type="transmembrane region" description="Helical" evidence="7">
    <location>
        <begin position="12"/>
        <end position="35"/>
    </location>
</feature>
<comment type="caution">
    <text evidence="9">The sequence shown here is derived from an EMBL/GenBank/DDBJ whole genome shotgun (WGS) entry which is preliminary data.</text>
</comment>
<evidence type="ECO:0000256" key="4">
    <source>
        <dbReference type="ARBA" id="ARBA00022692"/>
    </source>
</evidence>
<keyword evidence="2 7" id="KW-0813">Transport</keyword>
<dbReference type="Pfam" id="PF00528">
    <property type="entry name" value="BPD_transp_1"/>
    <property type="match status" value="1"/>
</dbReference>
<evidence type="ECO:0000313" key="10">
    <source>
        <dbReference type="Proteomes" id="UP000679950"/>
    </source>
</evidence>
<feature type="transmembrane region" description="Helical" evidence="7">
    <location>
        <begin position="73"/>
        <end position="97"/>
    </location>
</feature>
<evidence type="ECO:0000256" key="6">
    <source>
        <dbReference type="ARBA" id="ARBA00023136"/>
    </source>
</evidence>
<feature type="transmembrane region" description="Helical" evidence="7">
    <location>
        <begin position="265"/>
        <end position="284"/>
    </location>
</feature>
<evidence type="ECO:0000256" key="7">
    <source>
        <dbReference type="RuleBase" id="RU363032"/>
    </source>
</evidence>
<dbReference type="InterPro" id="IPR035906">
    <property type="entry name" value="MetI-like_sf"/>
</dbReference>
<name>A0ABQ4KLM7_9BACI</name>
<evidence type="ECO:0000256" key="3">
    <source>
        <dbReference type="ARBA" id="ARBA00022475"/>
    </source>
</evidence>
<feature type="transmembrane region" description="Helical" evidence="7">
    <location>
        <begin position="141"/>
        <end position="161"/>
    </location>
</feature>
<feature type="transmembrane region" description="Helical" evidence="7">
    <location>
        <begin position="109"/>
        <end position="129"/>
    </location>
</feature>
<sequence>MYKMKKRWSLFSVINYLFLALFSFTTLYPFIYIIAYSLSDGVEAMNHPIYFLPRGFTFENYVTIFQDSKFLDAYVITILRTIIGTSLHVFLSALFAYALTRKELPGKTFLTFYIFIPSIFGGGMIPNFILYRELGLINNFWVYVFPFLFSFFHIIIMRTFFQQLPSSLEESAQIDGASNFRVFMKIILPLSMPVLATIALFQGVFHWNDWFTGTYFVTKESLRPVQTLLNQLLTESEALANAAQRASQTGTTVSNGMITVTPESLRMATLIVATLPIICIYPFLQKYFVKGVMIGSIKE</sequence>
<evidence type="ECO:0000256" key="1">
    <source>
        <dbReference type="ARBA" id="ARBA00004651"/>
    </source>
</evidence>
<dbReference type="CDD" id="cd06261">
    <property type="entry name" value="TM_PBP2"/>
    <property type="match status" value="1"/>
</dbReference>
<dbReference type="PROSITE" id="PS50928">
    <property type="entry name" value="ABC_TM1"/>
    <property type="match status" value="1"/>
</dbReference>
<evidence type="ECO:0000259" key="8">
    <source>
        <dbReference type="PROSITE" id="PS50928"/>
    </source>
</evidence>
<protein>
    <submittedName>
        <fullName evidence="9">Maltose ABC transporter permease</fullName>
    </submittedName>
</protein>
<evidence type="ECO:0000313" key="9">
    <source>
        <dbReference type="EMBL" id="GIN58379.1"/>
    </source>
</evidence>
<dbReference type="Proteomes" id="UP000679950">
    <property type="component" value="Unassembled WGS sequence"/>
</dbReference>
<comment type="similarity">
    <text evidence="7">Belongs to the binding-protein-dependent transport system permease family.</text>
</comment>
<comment type="subcellular location">
    <subcellularLocation>
        <location evidence="1 7">Cell membrane</location>
        <topology evidence="1 7">Multi-pass membrane protein</topology>
    </subcellularLocation>
</comment>
<gene>
    <name evidence="9" type="ORF">J8TS2_26980</name>
</gene>
<organism evidence="9 10">
    <name type="scientific">Lederbergia ruris</name>
    <dbReference type="NCBI Taxonomy" id="217495"/>
    <lineage>
        <taxon>Bacteria</taxon>
        <taxon>Bacillati</taxon>
        <taxon>Bacillota</taxon>
        <taxon>Bacilli</taxon>
        <taxon>Bacillales</taxon>
        <taxon>Bacillaceae</taxon>
        <taxon>Lederbergia</taxon>
    </lineage>
</organism>
<proteinExistence type="inferred from homology"/>
<reference evidence="9 10" key="1">
    <citation type="submission" date="2021-03" db="EMBL/GenBank/DDBJ databases">
        <title>Antimicrobial resistance genes in bacteria isolated from Japanese honey, and their potential for conferring macrolide and lincosamide resistance in the American foulbrood pathogen Paenibacillus larvae.</title>
        <authorList>
            <person name="Okamoto M."/>
            <person name="Kumagai M."/>
            <person name="Kanamori H."/>
            <person name="Takamatsu D."/>
        </authorList>
    </citation>
    <scope>NUCLEOTIDE SEQUENCE [LARGE SCALE GENOMIC DNA]</scope>
    <source>
        <strain evidence="9 10">J8TS2</strain>
    </source>
</reference>
<keyword evidence="4 7" id="KW-0812">Transmembrane</keyword>
<feature type="domain" description="ABC transmembrane type-1" evidence="8">
    <location>
        <begin position="74"/>
        <end position="276"/>
    </location>
</feature>
<keyword evidence="10" id="KW-1185">Reference proteome</keyword>
<accession>A0ABQ4KLM7</accession>
<dbReference type="EMBL" id="BORB01000023">
    <property type="protein sequence ID" value="GIN58379.1"/>
    <property type="molecule type" value="Genomic_DNA"/>
</dbReference>